<name>A0A9P7FYW0_9AGAR</name>
<sequence length="278" mass="31247">MLAPLPISESRQHDSDVWLHTQLGTDISPSHDCRTWRMQLVPTTIALTALTGSHFIKAWLGVVKGHAILWSHGMQHGDPSLSNIAYDPVAGQGALLDFDLSIPARPHPRLAGTMPFMAVELLCEKYWSGTKERLYHHELEALIWILPFVFLRYQDGREMPEQITDAWMSEDYDTVCSEKNYFWGAKGLDEATTVMETKLNFAKEWPLASNLLSMAQVTHIKALGSPKGSFFPVEPVISTVQELWTALLNMLNRAQQAEGLGYLKPFIKELESVDVSAK</sequence>
<dbReference type="Proteomes" id="UP000775547">
    <property type="component" value="Unassembled WGS sequence"/>
</dbReference>
<accession>A0A9P7FYW0</accession>
<organism evidence="2 3">
    <name type="scientific">Asterophora parasitica</name>
    <dbReference type="NCBI Taxonomy" id="117018"/>
    <lineage>
        <taxon>Eukaryota</taxon>
        <taxon>Fungi</taxon>
        <taxon>Dikarya</taxon>
        <taxon>Basidiomycota</taxon>
        <taxon>Agaricomycotina</taxon>
        <taxon>Agaricomycetes</taxon>
        <taxon>Agaricomycetidae</taxon>
        <taxon>Agaricales</taxon>
        <taxon>Tricholomatineae</taxon>
        <taxon>Lyophyllaceae</taxon>
        <taxon>Asterophora</taxon>
    </lineage>
</organism>
<gene>
    <name evidence="2" type="ORF">DXG03_006896</name>
</gene>
<dbReference type="SUPFAM" id="SSF56112">
    <property type="entry name" value="Protein kinase-like (PK-like)"/>
    <property type="match status" value="1"/>
</dbReference>
<dbReference type="Pfam" id="PF17667">
    <property type="entry name" value="Pkinase_fungal"/>
    <property type="match status" value="1"/>
</dbReference>
<reference evidence="2" key="2">
    <citation type="submission" date="2021-10" db="EMBL/GenBank/DDBJ databases">
        <title>Phylogenomics reveals ancestral predisposition of the termite-cultivated fungus Termitomyces towards a domesticated lifestyle.</title>
        <authorList>
            <person name="Auxier B."/>
            <person name="Grum-Grzhimaylo A."/>
            <person name="Cardenas M.E."/>
            <person name="Lodge J.D."/>
            <person name="Laessoe T."/>
            <person name="Pedersen O."/>
            <person name="Smith M.E."/>
            <person name="Kuyper T.W."/>
            <person name="Franco-Molano E.A."/>
            <person name="Baroni T.J."/>
            <person name="Aanen D.K."/>
        </authorList>
    </citation>
    <scope>NUCLEOTIDE SEQUENCE</scope>
    <source>
        <strain evidence="2">AP01</strain>
        <tissue evidence="2">Mycelium</tissue>
    </source>
</reference>
<comment type="caution">
    <text evidence="2">The sequence shown here is derived from an EMBL/GenBank/DDBJ whole genome shotgun (WGS) entry which is preliminary data.</text>
</comment>
<dbReference type="EMBL" id="JABCKV010000487">
    <property type="protein sequence ID" value="KAG5640824.1"/>
    <property type="molecule type" value="Genomic_DNA"/>
</dbReference>
<dbReference type="OrthoDB" id="5569250at2759"/>
<evidence type="ECO:0000313" key="2">
    <source>
        <dbReference type="EMBL" id="KAG5640824.1"/>
    </source>
</evidence>
<evidence type="ECO:0000313" key="3">
    <source>
        <dbReference type="Proteomes" id="UP000775547"/>
    </source>
</evidence>
<dbReference type="InterPro" id="IPR040976">
    <property type="entry name" value="Pkinase_fungal"/>
</dbReference>
<feature type="domain" description="Fungal-type protein kinase" evidence="1">
    <location>
        <begin position="55"/>
        <end position="148"/>
    </location>
</feature>
<evidence type="ECO:0000259" key="1">
    <source>
        <dbReference type="Pfam" id="PF17667"/>
    </source>
</evidence>
<reference evidence="2" key="1">
    <citation type="submission" date="2020-07" db="EMBL/GenBank/DDBJ databases">
        <authorList>
            <person name="Nieuwenhuis M."/>
            <person name="Van De Peppel L.J.J."/>
        </authorList>
    </citation>
    <scope>NUCLEOTIDE SEQUENCE</scope>
    <source>
        <strain evidence="2">AP01</strain>
        <tissue evidence="2">Mycelium</tissue>
    </source>
</reference>
<dbReference type="AlphaFoldDB" id="A0A9P7FYW0"/>
<dbReference type="InterPro" id="IPR011009">
    <property type="entry name" value="Kinase-like_dom_sf"/>
</dbReference>
<keyword evidence="3" id="KW-1185">Reference proteome</keyword>
<proteinExistence type="predicted"/>
<protein>
    <recommendedName>
        <fullName evidence="1">Fungal-type protein kinase domain-containing protein</fullName>
    </recommendedName>
</protein>